<reference evidence="7" key="3">
    <citation type="journal article" date="2014" name="Nature">
        <title>Elephant shark genome provides unique insights into gnathostome evolution.</title>
        <authorList>
            <consortium name="International Elephant Shark Genome Sequencing Consortium"/>
            <person name="Venkatesh B."/>
            <person name="Lee A.P."/>
            <person name="Ravi V."/>
            <person name="Maurya A.K."/>
            <person name="Lian M.M."/>
            <person name="Swann J.B."/>
            <person name="Ohta Y."/>
            <person name="Flajnik M.F."/>
            <person name="Sutoh Y."/>
            <person name="Kasahara M."/>
            <person name="Hoon S."/>
            <person name="Gangu V."/>
            <person name="Roy S.W."/>
            <person name="Irimia M."/>
            <person name="Korzh V."/>
            <person name="Kondrychyn I."/>
            <person name="Lim Z.W."/>
            <person name="Tay B.H."/>
            <person name="Tohari S."/>
            <person name="Kong K.W."/>
            <person name="Ho S."/>
            <person name="Lorente-Galdos B."/>
            <person name="Quilez J."/>
            <person name="Marques-Bonet T."/>
            <person name="Raney B.J."/>
            <person name="Ingham P.W."/>
            <person name="Tay A."/>
            <person name="Hillier L.W."/>
            <person name="Minx P."/>
            <person name="Boehm T."/>
            <person name="Wilson R.K."/>
            <person name="Brenner S."/>
            <person name="Warren W.C."/>
        </authorList>
    </citation>
    <scope>NUCLEOTIDE SEQUENCE [LARGE SCALE GENOMIC DNA]</scope>
</reference>
<protein>
    <recommendedName>
        <fullName evidence="5">Integrin alpha second immunoglobulin-like domain-containing protein</fullName>
    </recommendedName>
</protein>
<dbReference type="PANTHER" id="PTHR23220:SF3">
    <property type="entry name" value="INTEGRIN ALPHA-5"/>
    <property type="match status" value="1"/>
</dbReference>
<reference evidence="7" key="2">
    <citation type="journal article" date="2007" name="PLoS Biol.">
        <title>Survey sequencing and comparative analysis of the elephant shark (Callorhinchus milii) genome.</title>
        <authorList>
            <person name="Venkatesh B."/>
            <person name="Kirkness E.F."/>
            <person name="Loh Y.H."/>
            <person name="Halpern A.L."/>
            <person name="Lee A.P."/>
            <person name="Johnson J."/>
            <person name="Dandona N."/>
            <person name="Viswanathan L.D."/>
            <person name="Tay A."/>
            <person name="Venter J.C."/>
            <person name="Strausberg R.L."/>
            <person name="Brenner S."/>
        </authorList>
    </citation>
    <scope>NUCLEOTIDE SEQUENCE [LARGE SCALE GENOMIC DNA]</scope>
</reference>
<dbReference type="InterPro" id="IPR032695">
    <property type="entry name" value="Integrin_dom_sf"/>
</dbReference>
<dbReference type="SUPFAM" id="SSF69179">
    <property type="entry name" value="Integrin domains"/>
    <property type="match status" value="1"/>
</dbReference>
<reference evidence="6" key="5">
    <citation type="submission" date="2025-09" db="UniProtKB">
        <authorList>
            <consortium name="Ensembl"/>
        </authorList>
    </citation>
    <scope>IDENTIFICATION</scope>
</reference>
<name>A0A4W3GKM6_CALMI</name>
<evidence type="ECO:0000256" key="3">
    <source>
        <dbReference type="ARBA" id="ARBA00023136"/>
    </source>
</evidence>
<dbReference type="Gene3D" id="2.60.40.1510">
    <property type="entry name" value="ntegrin, alpha v. Chain A, domain 3"/>
    <property type="match status" value="1"/>
</dbReference>
<dbReference type="Ensembl" id="ENSCMIT00000003510.1">
    <property type="protein sequence ID" value="ENSCMIP00000003380.1"/>
    <property type="gene ID" value="ENSCMIG00000002023.1"/>
</dbReference>
<keyword evidence="2" id="KW-0401">Integrin</keyword>
<dbReference type="GO" id="GO:0009897">
    <property type="term" value="C:external side of plasma membrane"/>
    <property type="evidence" value="ECO:0007669"/>
    <property type="project" value="TreeGrafter"/>
</dbReference>
<proteinExistence type="predicted"/>
<sequence length="97" mass="10594">MCCRDRDTVYLGDRNELALSFEAWNVGEGGAYEAELCVTVPPEADYSGIVHNKSLVQLSCTYENQTVVCDLGNPMKPGTNVRDCGGMGWEGALWLCV</sequence>
<evidence type="ECO:0000313" key="6">
    <source>
        <dbReference type="Ensembl" id="ENSCMIP00000003380.1"/>
    </source>
</evidence>
<dbReference type="GO" id="GO:0098609">
    <property type="term" value="P:cell-cell adhesion"/>
    <property type="evidence" value="ECO:0007669"/>
    <property type="project" value="TreeGrafter"/>
</dbReference>
<reference evidence="7" key="1">
    <citation type="journal article" date="2006" name="Science">
        <title>Ancient noncoding elements conserved in the human genome.</title>
        <authorList>
            <person name="Venkatesh B."/>
            <person name="Kirkness E.F."/>
            <person name="Loh Y.H."/>
            <person name="Halpern A.L."/>
            <person name="Lee A.P."/>
            <person name="Johnson J."/>
            <person name="Dandona N."/>
            <person name="Viswanathan L.D."/>
            <person name="Tay A."/>
            <person name="Venter J.C."/>
            <person name="Strausberg R.L."/>
            <person name="Brenner S."/>
        </authorList>
    </citation>
    <scope>NUCLEOTIDE SEQUENCE [LARGE SCALE GENOMIC DNA]</scope>
</reference>
<keyword evidence="4" id="KW-0325">Glycoprotein</keyword>
<dbReference type="Proteomes" id="UP000314986">
    <property type="component" value="Unassembled WGS sequence"/>
</dbReference>
<dbReference type="GO" id="GO:0007160">
    <property type="term" value="P:cell-matrix adhesion"/>
    <property type="evidence" value="ECO:0007669"/>
    <property type="project" value="TreeGrafter"/>
</dbReference>
<evidence type="ECO:0000313" key="7">
    <source>
        <dbReference type="Proteomes" id="UP000314986"/>
    </source>
</evidence>
<dbReference type="AlphaFoldDB" id="A0A4W3GKM6"/>
<feature type="domain" description="Integrin alpha second immunoglobulin-like" evidence="5">
    <location>
        <begin position="6"/>
        <end position="81"/>
    </location>
</feature>
<comment type="subcellular location">
    <subcellularLocation>
        <location evidence="1">Membrane</location>
        <topology evidence="1">Single-pass type I membrane protein</topology>
    </subcellularLocation>
</comment>
<evidence type="ECO:0000256" key="1">
    <source>
        <dbReference type="ARBA" id="ARBA00004479"/>
    </source>
</evidence>
<evidence type="ECO:0000256" key="4">
    <source>
        <dbReference type="ARBA" id="ARBA00023180"/>
    </source>
</evidence>
<dbReference type="Pfam" id="PF20805">
    <property type="entry name" value="Integrin_A_Ig_2"/>
    <property type="match status" value="1"/>
</dbReference>
<dbReference type="GeneTree" id="ENSGT00940000158061"/>
<accession>A0A4W3GKM6</accession>
<dbReference type="InterPro" id="IPR048285">
    <property type="entry name" value="Integrin_alpha_Ig-like_2"/>
</dbReference>
<evidence type="ECO:0000256" key="2">
    <source>
        <dbReference type="ARBA" id="ARBA00023037"/>
    </source>
</evidence>
<keyword evidence="3" id="KW-0472">Membrane</keyword>
<reference evidence="6" key="4">
    <citation type="submission" date="2025-08" db="UniProtKB">
        <authorList>
            <consortium name="Ensembl"/>
        </authorList>
    </citation>
    <scope>IDENTIFICATION</scope>
</reference>
<evidence type="ECO:0000259" key="5">
    <source>
        <dbReference type="Pfam" id="PF20805"/>
    </source>
</evidence>
<organism evidence="6 7">
    <name type="scientific">Callorhinchus milii</name>
    <name type="common">Ghost shark</name>
    <dbReference type="NCBI Taxonomy" id="7868"/>
    <lineage>
        <taxon>Eukaryota</taxon>
        <taxon>Metazoa</taxon>
        <taxon>Chordata</taxon>
        <taxon>Craniata</taxon>
        <taxon>Vertebrata</taxon>
        <taxon>Chondrichthyes</taxon>
        <taxon>Holocephali</taxon>
        <taxon>Chimaeriformes</taxon>
        <taxon>Callorhinchidae</taxon>
        <taxon>Callorhinchus</taxon>
    </lineage>
</organism>
<dbReference type="GO" id="GO:0007229">
    <property type="term" value="P:integrin-mediated signaling pathway"/>
    <property type="evidence" value="ECO:0007669"/>
    <property type="project" value="UniProtKB-KW"/>
</dbReference>
<dbReference type="GO" id="GO:0008305">
    <property type="term" value="C:integrin complex"/>
    <property type="evidence" value="ECO:0007669"/>
    <property type="project" value="TreeGrafter"/>
</dbReference>
<dbReference type="GO" id="GO:0005178">
    <property type="term" value="F:integrin binding"/>
    <property type="evidence" value="ECO:0007669"/>
    <property type="project" value="TreeGrafter"/>
</dbReference>
<dbReference type="GO" id="GO:0001525">
    <property type="term" value="P:angiogenesis"/>
    <property type="evidence" value="ECO:0007669"/>
    <property type="project" value="TreeGrafter"/>
</dbReference>
<dbReference type="GO" id="GO:0033627">
    <property type="term" value="P:cell adhesion mediated by integrin"/>
    <property type="evidence" value="ECO:0007669"/>
    <property type="project" value="TreeGrafter"/>
</dbReference>
<dbReference type="PANTHER" id="PTHR23220">
    <property type="entry name" value="INTEGRIN ALPHA"/>
    <property type="match status" value="1"/>
</dbReference>
<keyword evidence="7" id="KW-1185">Reference proteome</keyword>